<feature type="compositionally biased region" description="Basic and acidic residues" evidence="17">
    <location>
        <begin position="518"/>
        <end position="552"/>
    </location>
</feature>
<dbReference type="InterPro" id="IPR036188">
    <property type="entry name" value="FAD/NAD-bd_sf"/>
</dbReference>
<evidence type="ECO:0000256" key="7">
    <source>
        <dbReference type="ARBA" id="ARBA00022723"/>
    </source>
</evidence>
<evidence type="ECO:0000256" key="2">
    <source>
        <dbReference type="ARBA" id="ARBA00004496"/>
    </source>
</evidence>
<dbReference type="InterPro" id="IPR057494">
    <property type="entry name" value="Rossman_Mical"/>
</dbReference>
<comment type="catalytic activity">
    <reaction evidence="15">
        <text>L-methionyl-[F-actin] + NADPH + O2 + H(+) = L-methionyl-(R)-S-oxide-[F-actin] + NADP(+) + H2O</text>
        <dbReference type="Rhea" id="RHEA:51308"/>
        <dbReference type="Rhea" id="RHEA-COMP:12953"/>
        <dbReference type="Rhea" id="RHEA-COMP:12956"/>
        <dbReference type="ChEBI" id="CHEBI:15377"/>
        <dbReference type="ChEBI" id="CHEBI:15378"/>
        <dbReference type="ChEBI" id="CHEBI:15379"/>
        <dbReference type="ChEBI" id="CHEBI:16044"/>
        <dbReference type="ChEBI" id="CHEBI:45764"/>
        <dbReference type="ChEBI" id="CHEBI:57783"/>
        <dbReference type="ChEBI" id="CHEBI:58349"/>
        <dbReference type="EC" id="1.14.13.225"/>
    </reaction>
</comment>
<dbReference type="PROSITE" id="PS50023">
    <property type="entry name" value="LIM_DOMAIN_2"/>
    <property type="match status" value="1"/>
</dbReference>
<organism evidence="20 21">
    <name type="scientific">Caligus rogercresseyi</name>
    <name type="common">Sea louse</name>
    <dbReference type="NCBI Taxonomy" id="217165"/>
    <lineage>
        <taxon>Eukaryota</taxon>
        <taxon>Metazoa</taxon>
        <taxon>Ecdysozoa</taxon>
        <taxon>Arthropoda</taxon>
        <taxon>Crustacea</taxon>
        <taxon>Multicrustacea</taxon>
        <taxon>Hexanauplia</taxon>
        <taxon>Copepoda</taxon>
        <taxon>Siphonostomatoida</taxon>
        <taxon>Caligidae</taxon>
        <taxon>Caligus</taxon>
    </lineage>
</organism>
<evidence type="ECO:0000256" key="4">
    <source>
        <dbReference type="ARBA" id="ARBA00012709"/>
    </source>
</evidence>
<dbReference type="SUPFAM" id="SSF47576">
    <property type="entry name" value="Calponin-homology domain, CH-domain"/>
    <property type="match status" value="1"/>
</dbReference>
<keyword evidence="14" id="KW-0009">Actin-binding</keyword>
<dbReference type="PANTHER" id="PTHR23167">
    <property type="entry name" value="CALPONIN HOMOLOGY DOMAIN-CONTAINING PROTEIN DDB_G0272472-RELATED"/>
    <property type="match status" value="1"/>
</dbReference>
<keyword evidence="13 16" id="KW-0440">LIM domain</keyword>
<keyword evidence="21" id="KW-1185">Reference proteome</keyword>
<evidence type="ECO:0000256" key="8">
    <source>
        <dbReference type="ARBA" id="ARBA00022827"/>
    </source>
</evidence>
<keyword evidence="10" id="KW-0521">NADP</keyword>
<accession>A0A7T8HHK6</accession>
<dbReference type="PANTHER" id="PTHR23167:SF54">
    <property type="entry name" value="[F-ACTIN]-MONOOXYGENASE MICAL"/>
    <property type="match status" value="1"/>
</dbReference>
<evidence type="ECO:0000259" key="18">
    <source>
        <dbReference type="PROSITE" id="PS50021"/>
    </source>
</evidence>
<evidence type="ECO:0000256" key="3">
    <source>
        <dbReference type="ARBA" id="ARBA00008223"/>
    </source>
</evidence>
<feature type="region of interest" description="Disordered" evidence="17">
    <location>
        <begin position="582"/>
        <end position="603"/>
    </location>
</feature>
<feature type="non-terminal residue" evidence="20">
    <location>
        <position position="1"/>
    </location>
</feature>
<evidence type="ECO:0000256" key="6">
    <source>
        <dbReference type="ARBA" id="ARBA00022630"/>
    </source>
</evidence>
<evidence type="ECO:0000256" key="11">
    <source>
        <dbReference type="ARBA" id="ARBA00023002"/>
    </source>
</evidence>
<dbReference type="Pfam" id="PF00412">
    <property type="entry name" value="LIM"/>
    <property type="match status" value="1"/>
</dbReference>
<dbReference type="Gene3D" id="3.50.50.60">
    <property type="entry name" value="FAD/NAD(P)-binding domain"/>
    <property type="match status" value="1"/>
</dbReference>
<reference evidence="21" key="1">
    <citation type="submission" date="2021-01" db="EMBL/GenBank/DDBJ databases">
        <title>Caligus Genome Assembly.</title>
        <authorList>
            <person name="Gallardo-Escarate C."/>
        </authorList>
    </citation>
    <scope>NUCLEOTIDE SEQUENCE [LARGE SCALE GENOMIC DNA]</scope>
</reference>
<protein>
    <recommendedName>
        <fullName evidence="4">F-actin monooxygenase</fullName>
        <ecNumber evidence="4">1.14.13.225</ecNumber>
    </recommendedName>
</protein>
<dbReference type="Pfam" id="PF00307">
    <property type="entry name" value="CH"/>
    <property type="match status" value="1"/>
</dbReference>
<evidence type="ECO:0000256" key="12">
    <source>
        <dbReference type="ARBA" id="ARBA00023033"/>
    </source>
</evidence>
<evidence type="ECO:0000313" key="21">
    <source>
        <dbReference type="Proteomes" id="UP000595437"/>
    </source>
</evidence>
<dbReference type="SMART" id="SM00132">
    <property type="entry name" value="LIM"/>
    <property type="match status" value="1"/>
</dbReference>
<dbReference type="GO" id="GO:0046872">
    <property type="term" value="F:metal ion binding"/>
    <property type="evidence" value="ECO:0007669"/>
    <property type="project" value="UniProtKB-KW"/>
</dbReference>
<dbReference type="InterPro" id="IPR036872">
    <property type="entry name" value="CH_dom_sf"/>
</dbReference>
<dbReference type="Pfam" id="PF25413">
    <property type="entry name" value="Rossman_Mical"/>
    <property type="match status" value="1"/>
</dbReference>
<evidence type="ECO:0000256" key="17">
    <source>
        <dbReference type="SAM" id="MobiDB-lite"/>
    </source>
</evidence>
<keyword evidence="7 16" id="KW-0479">Metal-binding</keyword>
<dbReference type="PROSITE" id="PS00478">
    <property type="entry name" value="LIM_DOMAIN_1"/>
    <property type="match status" value="1"/>
</dbReference>
<comment type="similarity">
    <text evidence="3">Belongs to the Mical family.</text>
</comment>
<feature type="region of interest" description="Disordered" evidence="17">
    <location>
        <begin position="455"/>
        <end position="552"/>
    </location>
</feature>
<dbReference type="PROSITE" id="PS50021">
    <property type="entry name" value="CH"/>
    <property type="match status" value="1"/>
</dbReference>
<name>A0A7T8HHK6_CALRO</name>
<gene>
    <name evidence="20" type="ORF">FKW44_011055</name>
</gene>
<keyword evidence="9 16" id="KW-0862">Zinc</keyword>
<evidence type="ECO:0000256" key="5">
    <source>
        <dbReference type="ARBA" id="ARBA00022490"/>
    </source>
</evidence>
<dbReference type="EMBL" id="CP045896">
    <property type="protein sequence ID" value="QQP50151.1"/>
    <property type="molecule type" value="Genomic_DNA"/>
</dbReference>
<comment type="cofactor">
    <cofactor evidence="1">
        <name>FAD</name>
        <dbReference type="ChEBI" id="CHEBI:57692"/>
    </cofactor>
</comment>
<evidence type="ECO:0000256" key="1">
    <source>
        <dbReference type="ARBA" id="ARBA00001974"/>
    </source>
</evidence>
<dbReference type="SMART" id="SM00033">
    <property type="entry name" value="CH"/>
    <property type="match status" value="1"/>
</dbReference>
<evidence type="ECO:0000256" key="14">
    <source>
        <dbReference type="ARBA" id="ARBA00023203"/>
    </source>
</evidence>
<dbReference type="AlphaFoldDB" id="A0A7T8HHK6"/>
<dbReference type="GO" id="GO:0120501">
    <property type="term" value="F:F-actin monooxygenase activity"/>
    <property type="evidence" value="ECO:0007669"/>
    <property type="project" value="UniProtKB-EC"/>
</dbReference>
<feature type="domain" description="LIM zinc-binding" evidence="19">
    <location>
        <begin position="708"/>
        <end position="758"/>
    </location>
</feature>
<dbReference type="InterPro" id="IPR050540">
    <property type="entry name" value="F-actin_Monoox_Mical"/>
</dbReference>
<dbReference type="InterPro" id="IPR001781">
    <property type="entry name" value="Znf_LIM"/>
</dbReference>
<evidence type="ECO:0000259" key="19">
    <source>
        <dbReference type="PROSITE" id="PS50023"/>
    </source>
</evidence>
<proteinExistence type="inferred from homology"/>
<dbReference type="EC" id="1.14.13.225" evidence="4"/>
<feature type="region of interest" description="Disordered" evidence="17">
    <location>
        <begin position="618"/>
        <end position="641"/>
    </location>
</feature>
<dbReference type="GO" id="GO:0003779">
    <property type="term" value="F:actin binding"/>
    <property type="evidence" value="ECO:0007669"/>
    <property type="project" value="UniProtKB-KW"/>
</dbReference>
<dbReference type="SUPFAM" id="SSF57716">
    <property type="entry name" value="Glucocorticoid receptor-like (DNA-binding domain)"/>
    <property type="match status" value="1"/>
</dbReference>
<keyword evidence="5" id="KW-0963">Cytoplasm</keyword>
<evidence type="ECO:0000256" key="9">
    <source>
        <dbReference type="ARBA" id="ARBA00022833"/>
    </source>
</evidence>
<dbReference type="InterPro" id="IPR001715">
    <property type="entry name" value="CH_dom"/>
</dbReference>
<evidence type="ECO:0000256" key="15">
    <source>
        <dbReference type="ARBA" id="ARBA00049522"/>
    </source>
</evidence>
<comment type="subcellular location">
    <subcellularLocation>
        <location evidence="2">Cytoplasm</location>
    </subcellularLocation>
</comment>
<keyword evidence="12" id="KW-0503">Monooxygenase</keyword>
<keyword evidence="11" id="KW-0560">Oxidoreductase</keyword>
<dbReference type="Proteomes" id="UP000595437">
    <property type="component" value="Chromosome 7"/>
</dbReference>
<feature type="compositionally biased region" description="Basic and acidic residues" evidence="17">
    <location>
        <begin position="618"/>
        <end position="630"/>
    </location>
</feature>
<dbReference type="Gene3D" id="2.10.110.10">
    <property type="entry name" value="Cysteine Rich Protein"/>
    <property type="match status" value="1"/>
</dbReference>
<evidence type="ECO:0000256" key="10">
    <source>
        <dbReference type="ARBA" id="ARBA00022857"/>
    </source>
</evidence>
<keyword evidence="8" id="KW-0274">FAD</keyword>
<dbReference type="GO" id="GO:0005737">
    <property type="term" value="C:cytoplasm"/>
    <property type="evidence" value="ECO:0007669"/>
    <property type="project" value="UniProtKB-SubCell"/>
</dbReference>
<feature type="domain" description="Calponin-homology (CH)" evidence="18">
    <location>
        <begin position="301"/>
        <end position="409"/>
    </location>
</feature>
<evidence type="ECO:0000256" key="16">
    <source>
        <dbReference type="PROSITE-ProRule" id="PRU00125"/>
    </source>
</evidence>
<dbReference type="Gene3D" id="1.10.418.10">
    <property type="entry name" value="Calponin-like domain"/>
    <property type="match status" value="1"/>
</dbReference>
<dbReference type="OrthoDB" id="20799at2759"/>
<evidence type="ECO:0000313" key="20">
    <source>
        <dbReference type="EMBL" id="QQP50151.1"/>
    </source>
</evidence>
<sequence length="758" mass="85373">MNSPVLYRLITNTCFYFSGKLAIAITVNFINRHSELESMVEEISGVAFIFNQKFFNDLNEAKGIDLENIVYYRDETHYFVMTAKKQSLLNKGVILSNEPDTARLLSPSNINQEALFQFAREAADYATDYKLPKLEFAVNHYGKPDVAMFDFTSMFQAENSCRFIERQGHRLFTCLVGDSLLEPFWPLGTGCARGFFGGFDAIWSLRSLCLGKLNPLQVLAERESIYRLLAQTTPENTCKDYTSYSLDPGSRYITHNKGAVLPFQVIHFYDTDDPEALQGMLKDSSSTETTDNVPKRKRDSSISHSALLSWFQKIAEAYPEELVPRVSNLTTSFQDGRVLCAVIHRYRPYLLEDLDVICTANDPSRANQIAFEILEHDLGVTPVLSGAELANSPSPDALAMLSYLSSVYERPVPEEEAFVEAVMALNAKNRLNGQRTHRNELPEVAITSIGQLVAGEARKTKKRRSGDHVEDPGNNGKGSSLPDKENIRNKKRMARLLETSSNKGSHKKSNGGGAISSIKKENRYKVIEEQFEGGPKRRPTDSVSKYRENKKPKELRRAIGKIDREDWNVKNIEEKLHLNNDDAEMVSPPGNNSASSKKDKVPRWSKAAFQDKFNIMKDKLENKEGGGGRSKERRKKLTDIDNSLARLQKKLREGSTLETGTRGRNKVSALASELFAKSSKKDDNANAEASLPEKTTKKNSFTAKTGSETCHFCSKRVYVVERMSAEGKFFHRSCFRCDYCNILLRLGSYVYKRDGILG</sequence>
<keyword evidence="6" id="KW-0285">Flavoprotein</keyword>
<evidence type="ECO:0000256" key="13">
    <source>
        <dbReference type="ARBA" id="ARBA00023038"/>
    </source>
</evidence>